<dbReference type="Proteomes" id="UP000633619">
    <property type="component" value="Unassembled WGS sequence"/>
</dbReference>
<dbReference type="EMBL" id="JAECVW010000011">
    <property type="protein sequence ID" value="MBH8596222.1"/>
    <property type="molecule type" value="Genomic_DNA"/>
</dbReference>
<protein>
    <submittedName>
        <fullName evidence="1">Uncharacterized protein</fullName>
    </submittedName>
</protein>
<keyword evidence="2" id="KW-1185">Reference proteome</keyword>
<comment type="caution">
    <text evidence="1">The sequence shown here is derived from an EMBL/GenBank/DDBJ whole genome shotgun (WGS) entry which is preliminary data.</text>
</comment>
<gene>
    <name evidence="1" type="ORF">I8U20_13015</name>
</gene>
<evidence type="ECO:0000313" key="1">
    <source>
        <dbReference type="EMBL" id="MBH8596222.1"/>
    </source>
</evidence>
<accession>A0A8I1A5R4</accession>
<dbReference type="AlphaFoldDB" id="A0A8I1A5R4"/>
<sequence>MKKDEEIKKEEIWFGRLGTAYEQAEAKIENITARNVQVSFNQVVQVKGIRLLGEVLSKGKFRQMFDHVQQLNLFK</sequence>
<dbReference type="RefSeq" id="WP_181732890.1">
    <property type="nucleotide sequence ID" value="NZ_JACEIR010000013.1"/>
</dbReference>
<organism evidence="1 2">
    <name type="scientific">Thermoactinomyces intermedius</name>
    <dbReference type="NCBI Taxonomy" id="2024"/>
    <lineage>
        <taxon>Bacteria</taxon>
        <taxon>Bacillati</taxon>
        <taxon>Bacillota</taxon>
        <taxon>Bacilli</taxon>
        <taxon>Bacillales</taxon>
        <taxon>Thermoactinomycetaceae</taxon>
        <taxon>Thermoactinomyces</taxon>
    </lineage>
</organism>
<evidence type="ECO:0000313" key="2">
    <source>
        <dbReference type="Proteomes" id="UP000633619"/>
    </source>
</evidence>
<reference evidence="1 2" key="1">
    <citation type="submission" date="2020-12" db="EMBL/GenBank/DDBJ databases">
        <title>WGS of Thermoactinomyces spp.</title>
        <authorList>
            <person name="Cheng K."/>
        </authorList>
    </citation>
    <scope>NUCLEOTIDE SEQUENCE [LARGE SCALE GENOMIC DNA]</scope>
    <source>
        <strain evidence="2">CICC 10671\DSM 43846</strain>
    </source>
</reference>
<proteinExistence type="predicted"/>
<name>A0A8I1A5R4_THEIN</name>